<accession>A0AC35TP15</accession>
<evidence type="ECO:0000313" key="2">
    <source>
        <dbReference type="WBParaSite" id="RSKR_0000267400.1"/>
    </source>
</evidence>
<proteinExistence type="predicted"/>
<evidence type="ECO:0000313" key="1">
    <source>
        <dbReference type="Proteomes" id="UP000095286"/>
    </source>
</evidence>
<dbReference type="WBParaSite" id="RSKR_0000267400.1">
    <property type="protein sequence ID" value="RSKR_0000267400.1"/>
    <property type="gene ID" value="RSKR_0000267400"/>
</dbReference>
<name>A0AC35TP15_9BILA</name>
<organism evidence="1 2">
    <name type="scientific">Rhabditophanes sp. KR3021</name>
    <dbReference type="NCBI Taxonomy" id="114890"/>
    <lineage>
        <taxon>Eukaryota</taxon>
        <taxon>Metazoa</taxon>
        <taxon>Ecdysozoa</taxon>
        <taxon>Nematoda</taxon>
        <taxon>Chromadorea</taxon>
        <taxon>Rhabditida</taxon>
        <taxon>Tylenchina</taxon>
        <taxon>Panagrolaimomorpha</taxon>
        <taxon>Strongyloidoidea</taxon>
        <taxon>Alloionematidae</taxon>
        <taxon>Rhabditophanes</taxon>
    </lineage>
</organism>
<sequence length="404" mass="44604">MNNLFSKVTAVNSNVISRSLASSTTTASFPVKAFKLHKLDKGPNIEVELSREDGLTYYKQMQMIRRLETAAGNLYKEKKIRGFCHLYTGQEAVAVGIKAAMHTDDAVITAYRCHGWVYLMGATVKSVLAELTGNVNGNVYGKGGSMHMYERNFYGGNGIVGAQQSLGTGVAFAMKYNKKPNICMTLYGDGASNQGQLFESANMAALWNLPCIYICENNGYGMGTSAERSSASSEYYTRGDYVPGIHVDGMDLLAVREAIKFCKEYANAGNGPLFLEMATYRYTGHSMSDPGTSYRTRDEIQNVRKTRDAISLFKDRLITSGLAHEDDLKQIDKDVRKHVEDAVQVAVNGEIVPLEALYTDIYVNSEPQFVRGTQYETSKVQEYGTTDELLTAHGIPLVKYGQSQ</sequence>
<reference evidence="2" key="1">
    <citation type="submission" date="2016-11" db="UniProtKB">
        <authorList>
            <consortium name="WormBaseParasite"/>
        </authorList>
    </citation>
    <scope>IDENTIFICATION</scope>
    <source>
        <strain evidence="2">KR3021</strain>
    </source>
</reference>
<protein>
    <submittedName>
        <fullName evidence="2">Pyruvate dehydrogenase E1 component subunit alpha</fullName>
    </submittedName>
</protein>
<dbReference type="Proteomes" id="UP000095286">
    <property type="component" value="Unplaced"/>
</dbReference>